<dbReference type="GO" id="GO:0005524">
    <property type="term" value="F:ATP binding"/>
    <property type="evidence" value="ECO:0007669"/>
    <property type="project" value="UniProtKB-KW"/>
</dbReference>
<dbReference type="InterPro" id="IPR003833">
    <property type="entry name" value="CT_C_D"/>
</dbReference>
<dbReference type="Proteomes" id="UP000234530">
    <property type="component" value="Chromosome"/>
</dbReference>
<dbReference type="AlphaFoldDB" id="A0A2H5EWB4"/>
<dbReference type="Gene3D" id="3.30.1360.40">
    <property type="match status" value="1"/>
</dbReference>
<evidence type="ECO:0000256" key="3">
    <source>
        <dbReference type="ARBA" id="ARBA00022840"/>
    </source>
</evidence>
<dbReference type="Gene3D" id="2.40.100.10">
    <property type="entry name" value="Cyclophilin-like"/>
    <property type="match status" value="1"/>
</dbReference>
<reference evidence="5 6" key="1">
    <citation type="journal article" date="2013" name="Antonie Van Leeuwenhoek">
        <title>Paracoccus zhejiangensis sp. nov., isolated from activated sludge in wastewater-treatment system.</title>
        <authorList>
            <person name="Wu Z.G."/>
            <person name="Zhang D.F."/>
            <person name="Liu Y.L."/>
            <person name="Wang F."/>
            <person name="Jiang X."/>
            <person name="Li C."/>
            <person name="Li S.P."/>
            <person name="Hong Q."/>
            <person name="Li W.J."/>
        </authorList>
    </citation>
    <scope>NUCLEOTIDE SEQUENCE [LARGE SCALE GENOMIC DNA]</scope>
    <source>
        <strain evidence="5 6">J6</strain>
    </source>
</reference>
<keyword evidence="6" id="KW-1185">Reference proteome</keyword>
<dbReference type="EMBL" id="CP025430">
    <property type="protein sequence ID" value="AUH63589.1"/>
    <property type="molecule type" value="Genomic_DNA"/>
</dbReference>
<dbReference type="SUPFAM" id="SSF50891">
    <property type="entry name" value="Cyclophilin-like"/>
    <property type="match status" value="1"/>
</dbReference>
<dbReference type="PANTHER" id="PTHR34698:SF2">
    <property type="entry name" value="5-OXOPROLINASE SUBUNIT B"/>
    <property type="match status" value="1"/>
</dbReference>
<protein>
    <submittedName>
        <fullName evidence="5">Allophanate hydrolase</fullName>
    </submittedName>
</protein>
<accession>A0A2H5EWB4</accession>
<dbReference type="SUPFAM" id="SSF160467">
    <property type="entry name" value="PH0987 N-terminal domain-like"/>
    <property type="match status" value="1"/>
</dbReference>
<evidence type="ECO:0000313" key="6">
    <source>
        <dbReference type="Proteomes" id="UP000234530"/>
    </source>
</evidence>
<dbReference type="Pfam" id="PF02682">
    <property type="entry name" value="CT_C_D"/>
    <property type="match status" value="1"/>
</dbReference>
<dbReference type="RefSeq" id="WP_101751631.1">
    <property type="nucleotide sequence ID" value="NZ_CP025430.1"/>
</dbReference>
<evidence type="ECO:0000256" key="2">
    <source>
        <dbReference type="ARBA" id="ARBA00022801"/>
    </source>
</evidence>
<organism evidence="5 6">
    <name type="scientific">Paracoccus zhejiangensis</name>
    <dbReference type="NCBI Taxonomy" id="1077935"/>
    <lineage>
        <taxon>Bacteria</taxon>
        <taxon>Pseudomonadati</taxon>
        <taxon>Pseudomonadota</taxon>
        <taxon>Alphaproteobacteria</taxon>
        <taxon>Rhodobacterales</taxon>
        <taxon>Paracoccaceae</taxon>
        <taxon>Paracoccus</taxon>
    </lineage>
</organism>
<evidence type="ECO:0000313" key="5">
    <source>
        <dbReference type="EMBL" id="AUH63589.1"/>
    </source>
</evidence>
<dbReference type="PANTHER" id="PTHR34698">
    <property type="entry name" value="5-OXOPROLINASE SUBUNIT B"/>
    <property type="match status" value="1"/>
</dbReference>
<keyword evidence="1" id="KW-0547">Nucleotide-binding</keyword>
<keyword evidence="3" id="KW-0067">ATP-binding</keyword>
<feature type="domain" description="Carboxyltransferase" evidence="4">
    <location>
        <begin position="9"/>
        <end position="213"/>
    </location>
</feature>
<dbReference type="InterPro" id="IPR029000">
    <property type="entry name" value="Cyclophilin-like_dom_sf"/>
</dbReference>
<dbReference type="GO" id="GO:0016787">
    <property type="term" value="F:hydrolase activity"/>
    <property type="evidence" value="ECO:0007669"/>
    <property type="project" value="UniProtKB-KW"/>
</dbReference>
<dbReference type="KEGG" id="pzh:CX676_04935"/>
<gene>
    <name evidence="5" type="ORF">CX676_04935</name>
</gene>
<evidence type="ECO:0000259" key="4">
    <source>
        <dbReference type="SMART" id="SM00796"/>
    </source>
</evidence>
<sequence>MEAEPHLTPEALPAGIDGVLVRFALTPEPRAMAAAQMLAAELDRQAPPGVTEIAPGLVSVLLRFDRGTVQRAALAQLVLTRARAIAADPPALPAPARRWTIPAGFGGEHGPQLAEVAAAIGASEAEAVEQVCAADLRVLTIGYAPGQPYLGLLPEPWNLPRMSALNPRVPAGAIVAAVRQVVMFTADSATGWRQIALTGFRAFDPARSEPMPLKPGDAVRYAPVAASELPALIASGDGLGGARLEVLA</sequence>
<proteinExistence type="predicted"/>
<dbReference type="SMART" id="SM00796">
    <property type="entry name" value="AHS1"/>
    <property type="match status" value="1"/>
</dbReference>
<evidence type="ECO:0000256" key="1">
    <source>
        <dbReference type="ARBA" id="ARBA00022741"/>
    </source>
</evidence>
<keyword evidence="2 5" id="KW-0378">Hydrolase</keyword>
<name>A0A2H5EWB4_9RHOB</name>
<dbReference type="InterPro" id="IPR010016">
    <property type="entry name" value="PxpB"/>
</dbReference>